<organism evidence="1 2">
    <name type="scientific">Ceratodon purpureus</name>
    <name type="common">Fire moss</name>
    <name type="synonym">Dicranum purpureum</name>
    <dbReference type="NCBI Taxonomy" id="3225"/>
    <lineage>
        <taxon>Eukaryota</taxon>
        <taxon>Viridiplantae</taxon>
        <taxon>Streptophyta</taxon>
        <taxon>Embryophyta</taxon>
        <taxon>Bryophyta</taxon>
        <taxon>Bryophytina</taxon>
        <taxon>Bryopsida</taxon>
        <taxon>Dicranidae</taxon>
        <taxon>Pseudoditrichales</taxon>
        <taxon>Ditrichaceae</taxon>
        <taxon>Ceratodon</taxon>
    </lineage>
</organism>
<comment type="caution">
    <text evidence="1">The sequence shown here is derived from an EMBL/GenBank/DDBJ whole genome shotgun (WGS) entry which is preliminary data.</text>
</comment>
<accession>A0A8T0HFV2</accession>
<evidence type="ECO:0000313" key="2">
    <source>
        <dbReference type="Proteomes" id="UP000822688"/>
    </source>
</evidence>
<proteinExistence type="predicted"/>
<dbReference type="EMBL" id="CM026427">
    <property type="protein sequence ID" value="KAG0569174.1"/>
    <property type="molecule type" value="Genomic_DNA"/>
</dbReference>
<gene>
    <name evidence="1" type="ORF">KC19_6G070900</name>
</gene>
<evidence type="ECO:0000313" key="1">
    <source>
        <dbReference type="EMBL" id="KAG0569174.1"/>
    </source>
</evidence>
<name>A0A8T0HFV2_CERPU</name>
<reference evidence="1 2" key="1">
    <citation type="submission" date="2020-06" db="EMBL/GenBank/DDBJ databases">
        <title>WGS assembly of Ceratodon purpureus strain R40.</title>
        <authorList>
            <person name="Carey S.B."/>
            <person name="Jenkins J."/>
            <person name="Shu S."/>
            <person name="Lovell J.T."/>
            <person name="Sreedasyam A."/>
            <person name="Maumus F."/>
            <person name="Tiley G.P."/>
            <person name="Fernandez-Pozo N."/>
            <person name="Barry K."/>
            <person name="Chen C."/>
            <person name="Wang M."/>
            <person name="Lipzen A."/>
            <person name="Daum C."/>
            <person name="Saski C.A."/>
            <person name="Payton A.C."/>
            <person name="Mcbreen J.C."/>
            <person name="Conrad R.E."/>
            <person name="Kollar L.M."/>
            <person name="Olsson S."/>
            <person name="Huttunen S."/>
            <person name="Landis J.B."/>
            <person name="Wickett N.J."/>
            <person name="Johnson M.G."/>
            <person name="Rensing S.A."/>
            <person name="Grimwood J."/>
            <person name="Schmutz J."/>
            <person name="Mcdaniel S.F."/>
        </authorList>
    </citation>
    <scope>NUCLEOTIDE SEQUENCE [LARGE SCALE GENOMIC DNA]</scope>
    <source>
        <strain evidence="1 2">R40</strain>
    </source>
</reference>
<protein>
    <submittedName>
        <fullName evidence="1">Uncharacterized protein</fullName>
    </submittedName>
</protein>
<sequence>MSDESAKMVQISMEAIACEGVLQNVLKQMARGWDPWELLHDDRTRWWKPPTSCTFEDVKNVRAVSKLWRDHVDGSPEYAIIRLVRWDYDQEEGVPWISKEEYLAYMFKPAWNLFSRSWRMVVPIADDRLRTLALADLSCSELDQLRMLLIGDRYWNPPGNTPVLVAEGEKIQGSPSLWVAQAQRA</sequence>
<dbReference type="Proteomes" id="UP000822688">
    <property type="component" value="Chromosome 6"/>
</dbReference>
<keyword evidence="2" id="KW-1185">Reference proteome</keyword>
<dbReference type="AlphaFoldDB" id="A0A8T0HFV2"/>